<dbReference type="PANTHER" id="PTHR15887:SF1">
    <property type="entry name" value="TRANSMEMBRANE PROTEIN 69"/>
    <property type="match status" value="1"/>
</dbReference>
<reference evidence="3 4" key="1">
    <citation type="journal article" date="2012" name="Science">
        <title>The Paleozoic origin of enzymatic lignin decomposition reconstructed from 31 fungal genomes.</title>
        <authorList>
            <person name="Floudas D."/>
            <person name="Binder M."/>
            <person name="Riley R."/>
            <person name="Barry K."/>
            <person name="Blanchette R.A."/>
            <person name="Henrissat B."/>
            <person name="Martinez A.T."/>
            <person name="Otillar R."/>
            <person name="Spatafora J.W."/>
            <person name="Yadav J.S."/>
            <person name="Aerts A."/>
            <person name="Benoit I."/>
            <person name="Boyd A."/>
            <person name="Carlson A."/>
            <person name="Copeland A."/>
            <person name="Coutinho P.M."/>
            <person name="de Vries R.P."/>
            <person name="Ferreira P."/>
            <person name="Findley K."/>
            <person name="Foster B."/>
            <person name="Gaskell J."/>
            <person name="Glotzer D."/>
            <person name="Gorecki P."/>
            <person name="Heitman J."/>
            <person name="Hesse C."/>
            <person name="Hori C."/>
            <person name="Igarashi K."/>
            <person name="Jurgens J.A."/>
            <person name="Kallen N."/>
            <person name="Kersten P."/>
            <person name="Kohler A."/>
            <person name="Kuees U."/>
            <person name="Kumar T.K.A."/>
            <person name="Kuo A."/>
            <person name="LaButti K."/>
            <person name="Larrondo L.F."/>
            <person name="Lindquist E."/>
            <person name="Ling A."/>
            <person name="Lombard V."/>
            <person name="Lucas S."/>
            <person name="Lundell T."/>
            <person name="Martin R."/>
            <person name="McLaughlin D.J."/>
            <person name="Morgenstern I."/>
            <person name="Morin E."/>
            <person name="Murat C."/>
            <person name="Nagy L.G."/>
            <person name="Nolan M."/>
            <person name="Ohm R.A."/>
            <person name="Patyshakuliyeva A."/>
            <person name="Rokas A."/>
            <person name="Ruiz-Duenas F.J."/>
            <person name="Sabat G."/>
            <person name="Salamov A."/>
            <person name="Samejima M."/>
            <person name="Schmutz J."/>
            <person name="Slot J.C."/>
            <person name="St John F."/>
            <person name="Stenlid J."/>
            <person name="Sun H."/>
            <person name="Sun S."/>
            <person name="Syed K."/>
            <person name="Tsang A."/>
            <person name="Wiebenga A."/>
            <person name="Young D."/>
            <person name="Pisabarro A."/>
            <person name="Eastwood D.C."/>
            <person name="Martin F."/>
            <person name="Cullen D."/>
            <person name="Grigoriev I.V."/>
            <person name="Hibbett D.S."/>
        </authorList>
    </citation>
    <scope>NUCLEOTIDE SEQUENCE</scope>
    <source>
        <strain evidence="4">FP-58527</strain>
    </source>
</reference>
<evidence type="ECO:0008006" key="5">
    <source>
        <dbReference type="Google" id="ProtNLM"/>
    </source>
</evidence>
<dbReference type="OrthoDB" id="194289at2759"/>
<keyword evidence="4" id="KW-1185">Reference proteome</keyword>
<evidence type="ECO:0000256" key="1">
    <source>
        <dbReference type="SAM" id="MobiDB-lite"/>
    </source>
</evidence>
<dbReference type="InterPro" id="IPR021836">
    <property type="entry name" value="DUF3429"/>
</dbReference>
<dbReference type="Pfam" id="PF11911">
    <property type="entry name" value="DUF3429"/>
    <property type="match status" value="1"/>
</dbReference>
<keyword evidence="2" id="KW-1133">Transmembrane helix</keyword>
<evidence type="ECO:0000256" key="2">
    <source>
        <dbReference type="SAM" id="Phobius"/>
    </source>
</evidence>
<dbReference type="Proteomes" id="UP000015241">
    <property type="component" value="Unassembled WGS sequence"/>
</dbReference>
<keyword evidence="2" id="KW-0472">Membrane</keyword>
<dbReference type="EMBL" id="KE504160">
    <property type="protein sequence ID" value="EPS98970.1"/>
    <property type="molecule type" value="Genomic_DNA"/>
</dbReference>
<dbReference type="AlphaFoldDB" id="S8FBJ6"/>
<dbReference type="STRING" id="743788.S8FBJ6"/>
<dbReference type="PANTHER" id="PTHR15887">
    <property type="entry name" value="TRANSMEMBRANE PROTEIN 69"/>
    <property type="match status" value="1"/>
</dbReference>
<accession>S8FBJ6</accession>
<evidence type="ECO:0000313" key="3">
    <source>
        <dbReference type="EMBL" id="EPS98970.1"/>
    </source>
</evidence>
<name>S8FBJ6_FOMSC</name>
<dbReference type="HOGENOM" id="CLU_045137_1_0_1"/>
<gene>
    <name evidence="3" type="ORF">FOMPIDRAFT_1017301</name>
</gene>
<dbReference type="InParanoid" id="S8FBJ6"/>
<proteinExistence type="predicted"/>
<feature type="region of interest" description="Disordered" evidence="1">
    <location>
        <begin position="313"/>
        <end position="334"/>
    </location>
</feature>
<feature type="transmembrane region" description="Helical" evidence="2">
    <location>
        <begin position="271"/>
        <end position="291"/>
    </location>
</feature>
<evidence type="ECO:0000313" key="4">
    <source>
        <dbReference type="Proteomes" id="UP000015241"/>
    </source>
</evidence>
<feature type="compositionally biased region" description="Basic and acidic residues" evidence="1">
    <location>
        <begin position="313"/>
        <end position="324"/>
    </location>
</feature>
<organism evidence="3 4">
    <name type="scientific">Fomitopsis schrenkii</name>
    <name type="common">Brown rot fungus</name>
    <dbReference type="NCBI Taxonomy" id="2126942"/>
    <lineage>
        <taxon>Eukaryota</taxon>
        <taxon>Fungi</taxon>
        <taxon>Dikarya</taxon>
        <taxon>Basidiomycota</taxon>
        <taxon>Agaricomycotina</taxon>
        <taxon>Agaricomycetes</taxon>
        <taxon>Polyporales</taxon>
        <taxon>Fomitopsis</taxon>
    </lineage>
</organism>
<protein>
    <recommendedName>
        <fullName evidence="5">Mnn4-regulates the mannosylphosphorylation</fullName>
    </recommendedName>
</protein>
<keyword evidence="2" id="KW-0812">Transmembrane</keyword>
<dbReference type="eggNOG" id="ENOG502RY8Z">
    <property type="taxonomic scope" value="Eukaryota"/>
</dbReference>
<sequence length="356" mass="37740">MLRFASSALRSTPVALRRPLSTTTHALSLSFKLNRTQPSPVFPRPLACYTPSSLLRGQLLVRGAASHVSGRPGSQTAAQAARNIREEVGHAGGDLAKAIAGGNVYSDAVAPTQETFLGITNSVAYAVPQPYITFGLAGGLPYVSTAVATAYLARQAGFASTGIGIMPNIDPGVAITVLDQALHLQMTYGAVLLSFLGALHWGFEFAGYGGAKGYPRLILGAGPVVFGWSTLAMEPTTALIAQWVGFTAMWWADLRATNAGWTPKWYSQYRFYLSILVGTCIIGTLAATSYWGPVGGHGLASHDLNMIRAERRQNAPEREGRVGGDVEALPAPENADSYVIIKKKSNGQNGKDSSEQ</sequence>